<dbReference type="PANTHER" id="PTHR30313">
    <property type="entry name" value="DNA PRIMASE"/>
    <property type="match status" value="1"/>
</dbReference>
<dbReference type="PROSITE" id="PS50880">
    <property type="entry name" value="TOPRIM"/>
    <property type="match status" value="1"/>
</dbReference>
<dbReference type="Gene3D" id="3.90.980.10">
    <property type="entry name" value="DNA primase, catalytic core, N-terminal domain"/>
    <property type="match status" value="1"/>
</dbReference>
<keyword evidence="8 12" id="KW-0862">Zinc</keyword>
<dbReference type="InterPro" id="IPR006295">
    <property type="entry name" value="DNA_primase_DnaG"/>
</dbReference>
<keyword evidence="5 12" id="KW-0235">DNA replication</keyword>
<dbReference type="InterPro" id="IPR002694">
    <property type="entry name" value="Znf_CHC2"/>
</dbReference>
<evidence type="ECO:0000256" key="6">
    <source>
        <dbReference type="ARBA" id="ARBA00022723"/>
    </source>
</evidence>
<organism evidence="14 15">
    <name type="scientific">Flaviflexus equikiangi</name>
    <dbReference type="NCBI Taxonomy" id="2758573"/>
    <lineage>
        <taxon>Bacteria</taxon>
        <taxon>Bacillati</taxon>
        <taxon>Actinomycetota</taxon>
        <taxon>Actinomycetes</taxon>
        <taxon>Actinomycetales</taxon>
        <taxon>Actinomycetaceae</taxon>
        <taxon>Flaviflexus</taxon>
    </lineage>
</organism>
<evidence type="ECO:0000256" key="4">
    <source>
        <dbReference type="ARBA" id="ARBA00022695"/>
    </source>
</evidence>
<dbReference type="SUPFAM" id="SSF57783">
    <property type="entry name" value="Zinc beta-ribbon"/>
    <property type="match status" value="1"/>
</dbReference>
<protein>
    <recommendedName>
        <fullName evidence="12">DNA primase</fullName>
        <ecNumber evidence="12">2.7.7.101</ecNumber>
    </recommendedName>
</protein>
<dbReference type="Pfam" id="PF10410">
    <property type="entry name" value="DnaB_bind"/>
    <property type="match status" value="1"/>
</dbReference>
<evidence type="ECO:0000256" key="2">
    <source>
        <dbReference type="ARBA" id="ARBA00022515"/>
    </source>
</evidence>
<dbReference type="InterPro" id="IPR013264">
    <property type="entry name" value="DNAG_N"/>
</dbReference>
<evidence type="ECO:0000259" key="13">
    <source>
        <dbReference type="PROSITE" id="PS50880"/>
    </source>
</evidence>
<comment type="similarity">
    <text evidence="12">Belongs to the DnaG primase family.</text>
</comment>
<dbReference type="Gene3D" id="3.40.1360.10">
    <property type="match status" value="1"/>
</dbReference>
<comment type="cofactor">
    <cofactor evidence="12">
        <name>Zn(2+)</name>
        <dbReference type="ChEBI" id="CHEBI:29105"/>
    </cofactor>
    <text evidence="12">Binds 1 zinc ion per monomer.</text>
</comment>
<dbReference type="InterPro" id="IPR036977">
    <property type="entry name" value="DNA_primase_Znf_CHC2"/>
</dbReference>
<reference evidence="15" key="1">
    <citation type="submission" date="2021-02" db="EMBL/GenBank/DDBJ databases">
        <title>Leucobacter sp. CX169.</title>
        <authorList>
            <person name="Cheng Y."/>
        </authorList>
    </citation>
    <scope>NUCLEOTIDE SEQUENCE [LARGE SCALE GENOMIC DNA]</scope>
    <source>
        <strain evidence="15">JY899</strain>
    </source>
</reference>
<evidence type="ECO:0000256" key="12">
    <source>
        <dbReference type="HAMAP-Rule" id="MF_00974"/>
    </source>
</evidence>
<comment type="function">
    <text evidence="12">RNA polymerase that catalyzes the synthesis of short RNA molecules used as primers for DNA polymerase during DNA replication.</text>
</comment>
<evidence type="ECO:0000256" key="5">
    <source>
        <dbReference type="ARBA" id="ARBA00022705"/>
    </source>
</evidence>
<dbReference type="EC" id="2.7.7.101" evidence="12"/>
<evidence type="ECO:0000256" key="7">
    <source>
        <dbReference type="ARBA" id="ARBA00022771"/>
    </source>
</evidence>
<evidence type="ECO:0000313" key="15">
    <source>
        <dbReference type="Proteomes" id="UP000705983"/>
    </source>
</evidence>
<dbReference type="PANTHER" id="PTHR30313:SF2">
    <property type="entry name" value="DNA PRIMASE"/>
    <property type="match status" value="1"/>
</dbReference>
<dbReference type="Pfam" id="PF01807">
    <property type="entry name" value="Zn_ribbon_DnaG"/>
    <property type="match status" value="1"/>
</dbReference>
<dbReference type="EMBL" id="JAFFJS010000003">
    <property type="protein sequence ID" value="MBM9433180.1"/>
    <property type="molecule type" value="Genomic_DNA"/>
</dbReference>
<comment type="catalytic activity">
    <reaction evidence="12">
        <text>ssDNA + n NTP = ssDNA/pppN(pN)n-1 hybrid + (n-1) diphosphate.</text>
        <dbReference type="EC" id="2.7.7.101"/>
    </reaction>
</comment>
<dbReference type="InterPro" id="IPR019475">
    <property type="entry name" value="DNA_primase_DnaB-bd"/>
</dbReference>
<name>A0ABS2TEU2_9ACTO</name>
<evidence type="ECO:0000256" key="11">
    <source>
        <dbReference type="ARBA" id="ARBA00023163"/>
    </source>
</evidence>
<dbReference type="Pfam" id="PF08275">
    <property type="entry name" value="DNAG_N"/>
    <property type="match status" value="1"/>
</dbReference>
<dbReference type="SMART" id="SM00400">
    <property type="entry name" value="ZnF_CHCC"/>
    <property type="match status" value="1"/>
</dbReference>
<keyword evidence="11 12" id="KW-0804">Transcription</keyword>
<dbReference type="HAMAP" id="MF_00974">
    <property type="entry name" value="DNA_primase_DnaG"/>
    <property type="match status" value="1"/>
</dbReference>
<dbReference type="RefSeq" id="WP_187996516.1">
    <property type="nucleotide sequence ID" value="NZ_JACEXG010000003.1"/>
</dbReference>
<proteinExistence type="inferred from homology"/>
<dbReference type="Proteomes" id="UP000705983">
    <property type="component" value="Unassembled WGS sequence"/>
</dbReference>
<evidence type="ECO:0000256" key="8">
    <source>
        <dbReference type="ARBA" id="ARBA00022833"/>
    </source>
</evidence>
<gene>
    <name evidence="12" type="primary">dnaG</name>
    <name evidence="14" type="ORF">JVW63_05645</name>
</gene>
<dbReference type="InterPro" id="IPR050219">
    <property type="entry name" value="DnaG_primase"/>
</dbReference>
<dbReference type="SMART" id="SM00493">
    <property type="entry name" value="TOPRIM"/>
    <property type="match status" value="1"/>
</dbReference>
<sequence>MACSTVRHAEEPAVIPREDIDKVRELVRIEDIVGDYVSLKHAGSGSMKGLCPFHDEKSPSFHVRPLVGRWHCFGCGEGGDVFSFIEKIEHIPFVEAIQFLARKVGVELRDDARPREDRGVTRARLVDAHTQAVEFYRQRLAENTHAREFLTRRGFEQPVIDMFEVGYSPDSWDELLRHLRAKGFTEKELAATGLFTTGTRGMYDRFRGRLMWPIHSITGETIGFGARILGEGQPKYLNTPDSQLYQKSKVLYGLDLAKKHIAAERQIVIVEGYTDVMAAHIAGVTTAVATCGTAFGTEHTKIVRRLIGDSASPSAGVMLSTGQSVGGEIIFTFDGDAAGQKAALRAYEEDQAFAAQTFIAVAKDGKDPADVWLEKGDEAVKALIDSREPLFAFAIRSVLKGARLDTAEGRVAGLRAAAPMVAGIRDRVLRGEYTRQLAGWLGMDEDTVRGYVRGASGSPGHARQTPAQLAPRNQLRDPIERIERESLEVILQMPNYAGAAGVDDLPSETFVVPVHRSIHDAIRAAGGVAAYSLKADEFASRGVADAGGKANAWFIDQVCAQAEPEVATAISQIAVAPIPQTDPEGMWNYARGIILSLLRLGVTRQIGEIRGRLQRTNPEDDEYVALFTRLIQLEQQKRAYEEA</sequence>
<evidence type="ECO:0000256" key="1">
    <source>
        <dbReference type="ARBA" id="ARBA00022478"/>
    </source>
</evidence>
<keyword evidence="4 12" id="KW-0548">Nucleotidyltransferase</keyword>
<evidence type="ECO:0000256" key="10">
    <source>
        <dbReference type="ARBA" id="ARBA00023125"/>
    </source>
</evidence>
<dbReference type="CDD" id="cd03364">
    <property type="entry name" value="TOPRIM_DnaG_primases"/>
    <property type="match status" value="1"/>
</dbReference>
<comment type="caution">
    <text evidence="14">The sequence shown here is derived from an EMBL/GenBank/DDBJ whole genome shotgun (WGS) entry which is preliminary data.</text>
</comment>
<keyword evidence="7 12" id="KW-0863">Zinc-finger</keyword>
<keyword evidence="15" id="KW-1185">Reference proteome</keyword>
<dbReference type="InterPro" id="IPR030846">
    <property type="entry name" value="DnaG_bac"/>
</dbReference>
<dbReference type="InterPro" id="IPR037068">
    <property type="entry name" value="DNA_primase_core_N_sf"/>
</dbReference>
<keyword evidence="1 12" id="KW-0240">DNA-directed RNA polymerase</keyword>
<feature type="zinc finger region" description="CHC2-type" evidence="12">
    <location>
        <begin position="51"/>
        <end position="75"/>
    </location>
</feature>
<comment type="subunit">
    <text evidence="12">Monomer. Interacts with DnaB.</text>
</comment>
<dbReference type="Pfam" id="PF13662">
    <property type="entry name" value="Toprim_4"/>
    <property type="match status" value="1"/>
</dbReference>
<evidence type="ECO:0000313" key="14">
    <source>
        <dbReference type="EMBL" id="MBM9433180.1"/>
    </source>
</evidence>
<comment type="domain">
    <text evidence="12">Contains an N-terminal zinc-binding domain, a central core domain that contains the primase activity, and a C-terminal DnaB-binding domain.</text>
</comment>
<dbReference type="InterPro" id="IPR034151">
    <property type="entry name" value="TOPRIM_DnaG_bac"/>
</dbReference>
<keyword evidence="9" id="KW-0460">Magnesium</keyword>
<keyword evidence="6 12" id="KW-0479">Metal-binding</keyword>
<evidence type="ECO:0000256" key="9">
    <source>
        <dbReference type="ARBA" id="ARBA00022842"/>
    </source>
</evidence>
<feature type="domain" description="Toprim" evidence="13">
    <location>
        <begin position="265"/>
        <end position="363"/>
    </location>
</feature>
<keyword evidence="2 12" id="KW-0639">Primosome</keyword>
<keyword evidence="3 12" id="KW-0808">Transferase</keyword>
<keyword evidence="10 12" id="KW-0238">DNA-binding</keyword>
<dbReference type="InterPro" id="IPR006171">
    <property type="entry name" value="TOPRIM_dom"/>
</dbReference>
<accession>A0ABS2TEU2</accession>
<dbReference type="Gene3D" id="3.90.580.10">
    <property type="entry name" value="Zinc finger, CHC2-type domain"/>
    <property type="match status" value="1"/>
</dbReference>
<evidence type="ECO:0000256" key="3">
    <source>
        <dbReference type="ARBA" id="ARBA00022679"/>
    </source>
</evidence>
<dbReference type="NCBIfam" id="TIGR01391">
    <property type="entry name" value="dnaG"/>
    <property type="match status" value="1"/>
</dbReference>
<dbReference type="SUPFAM" id="SSF56731">
    <property type="entry name" value="DNA primase core"/>
    <property type="match status" value="1"/>
</dbReference>